<dbReference type="GO" id="GO:0012505">
    <property type="term" value="C:endomembrane system"/>
    <property type="evidence" value="ECO:0007669"/>
    <property type="project" value="TreeGrafter"/>
</dbReference>
<proteinExistence type="predicted"/>
<dbReference type="InterPro" id="IPR041704">
    <property type="entry name" value="CFLE_GH18"/>
</dbReference>
<feature type="domain" description="LysM" evidence="3">
    <location>
        <begin position="51"/>
        <end position="95"/>
    </location>
</feature>
<dbReference type="PROSITE" id="PS51782">
    <property type="entry name" value="LYSM"/>
    <property type="match status" value="3"/>
</dbReference>
<dbReference type="EMBL" id="FOES01000028">
    <property type="protein sequence ID" value="SEQ80467.1"/>
    <property type="molecule type" value="Genomic_DNA"/>
</dbReference>
<evidence type="ECO:0000256" key="1">
    <source>
        <dbReference type="ARBA" id="ARBA00022801"/>
    </source>
</evidence>
<protein>
    <submittedName>
        <fullName evidence="5">Spore germination protein</fullName>
    </submittedName>
</protein>
<feature type="domain" description="GH18" evidence="4">
    <location>
        <begin position="150"/>
        <end position="470"/>
    </location>
</feature>
<dbReference type="SUPFAM" id="SSF54106">
    <property type="entry name" value="LysM domain"/>
    <property type="match status" value="3"/>
</dbReference>
<evidence type="ECO:0000313" key="6">
    <source>
        <dbReference type="Proteomes" id="UP000199427"/>
    </source>
</evidence>
<dbReference type="Gene3D" id="3.10.350.10">
    <property type="entry name" value="LysM domain"/>
    <property type="match status" value="3"/>
</dbReference>
<dbReference type="SMART" id="SM00636">
    <property type="entry name" value="Glyco_18"/>
    <property type="match status" value="1"/>
</dbReference>
<keyword evidence="1" id="KW-0378">Hydrolase</keyword>
<dbReference type="InterPro" id="IPR011583">
    <property type="entry name" value="Chitinase_II/V-like_cat"/>
</dbReference>
<feature type="domain" description="LysM" evidence="3">
    <location>
        <begin position="2"/>
        <end position="46"/>
    </location>
</feature>
<dbReference type="Proteomes" id="UP000199427">
    <property type="component" value="Unassembled WGS sequence"/>
</dbReference>
<sequence length="470" mass="53915">MNIHVVRSGDTLWRIARRYNTTIAQIALVNGLEDQNVLVVGQALVVPEPSIEYVVQPGDTLWRIAQEYGIPMNELSEHNNIAEPSRIYVGDMLQMPYRTHVVQSGQTLWMIAQRYNTTVSEIVQANAIENPSQINTGQELRIPVETLPLTEVNAYITQTGEEGRREVLEVGRHLTYLSPFTYSYREDGTLTNFNEEAVINAAYETNSMPLLVLTNYANDSFDSDLAATLFRNPDLQHTLINNMLNLMEQKGYQGVNFDFEYVYPEDREGYNDFLRRVVERFRPAGYSVSSALAPKDSGDQVGLLYEAHDYRAHGEILDFVILMTYEWGWAGGEPWAIAPIDEVREVLDYAVTVIPPEKIMMGIPLYGRDWEIPWVEGTFATTVSSEEAVELAAQYGSDIQYHPQHQSPYFEYTDETGQRHEVWYEDARSVQAKYQTVKDYGLRGISYWVLNIPFTQNWPVLESEFRVRKE</sequence>
<dbReference type="InterPro" id="IPR018392">
    <property type="entry name" value="LysM"/>
</dbReference>
<dbReference type="InterPro" id="IPR001223">
    <property type="entry name" value="Glyco_hydro18_cat"/>
</dbReference>
<name>A0A1H9J152_9BACI</name>
<accession>A0A1H9J152</accession>
<dbReference type="SUPFAM" id="SSF51445">
    <property type="entry name" value="(Trans)glycosidases"/>
    <property type="match status" value="1"/>
</dbReference>
<dbReference type="Pfam" id="PF01476">
    <property type="entry name" value="LysM"/>
    <property type="match status" value="3"/>
</dbReference>
<evidence type="ECO:0000259" key="3">
    <source>
        <dbReference type="PROSITE" id="PS51782"/>
    </source>
</evidence>
<dbReference type="GO" id="GO:0016798">
    <property type="term" value="F:hydrolase activity, acting on glycosyl bonds"/>
    <property type="evidence" value="ECO:0007669"/>
    <property type="project" value="UniProtKB-KW"/>
</dbReference>
<dbReference type="STRING" id="571933.SAMN05216362_1289"/>
<dbReference type="AlphaFoldDB" id="A0A1H9J152"/>
<dbReference type="GO" id="GO:0008061">
    <property type="term" value="F:chitin binding"/>
    <property type="evidence" value="ECO:0007669"/>
    <property type="project" value="InterPro"/>
</dbReference>
<dbReference type="InterPro" id="IPR017853">
    <property type="entry name" value="GH"/>
</dbReference>
<dbReference type="InterPro" id="IPR036779">
    <property type="entry name" value="LysM_dom_sf"/>
</dbReference>
<organism evidence="5 6">
    <name type="scientific">Piscibacillus halophilus</name>
    <dbReference type="NCBI Taxonomy" id="571933"/>
    <lineage>
        <taxon>Bacteria</taxon>
        <taxon>Bacillati</taxon>
        <taxon>Bacillota</taxon>
        <taxon>Bacilli</taxon>
        <taxon>Bacillales</taxon>
        <taxon>Bacillaceae</taxon>
        <taxon>Piscibacillus</taxon>
    </lineage>
</organism>
<evidence type="ECO:0000256" key="2">
    <source>
        <dbReference type="ARBA" id="ARBA00023295"/>
    </source>
</evidence>
<dbReference type="PANTHER" id="PTHR46066:SF2">
    <property type="entry name" value="CHITINASE DOMAIN-CONTAINING PROTEIN 1"/>
    <property type="match status" value="1"/>
</dbReference>
<dbReference type="Gene3D" id="3.20.20.80">
    <property type="entry name" value="Glycosidases"/>
    <property type="match status" value="1"/>
</dbReference>
<dbReference type="CDD" id="cd00118">
    <property type="entry name" value="LysM"/>
    <property type="match status" value="3"/>
</dbReference>
<dbReference type="OrthoDB" id="9769314at2"/>
<evidence type="ECO:0000259" key="4">
    <source>
        <dbReference type="PROSITE" id="PS51910"/>
    </source>
</evidence>
<dbReference type="Pfam" id="PF00704">
    <property type="entry name" value="Glyco_hydro_18"/>
    <property type="match status" value="1"/>
</dbReference>
<dbReference type="Gene3D" id="3.10.50.10">
    <property type="match status" value="1"/>
</dbReference>
<dbReference type="SMART" id="SM00257">
    <property type="entry name" value="LysM"/>
    <property type="match status" value="3"/>
</dbReference>
<dbReference type="PANTHER" id="PTHR46066">
    <property type="entry name" value="CHITINASE DOMAIN-CONTAINING PROTEIN 1 FAMILY MEMBER"/>
    <property type="match status" value="1"/>
</dbReference>
<dbReference type="CDD" id="cd02874">
    <property type="entry name" value="GH18_CFLE_spore_hydrolase"/>
    <property type="match status" value="1"/>
</dbReference>
<reference evidence="5 6" key="1">
    <citation type="submission" date="2016-10" db="EMBL/GenBank/DDBJ databases">
        <authorList>
            <person name="de Groot N.N."/>
        </authorList>
    </citation>
    <scope>NUCLEOTIDE SEQUENCE [LARGE SCALE GENOMIC DNA]</scope>
    <source>
        <strain evidence="5 6">DSM 21633</strain>
    </source>
</reference>
<keyword evidence="6" id="KW-1185">Reference proteome</keyword>
<dbReference type="PROSITE" id="PS51910">
    <property type="entry name" value="GH18_2"/>
    <property type="match status" value="1"/>
</dbReference>
<keyword evidence="2" id="KW-0326">Glycosidase</keyword>
<feature type="domain" description="LysM" evidence="3">
    <location>
        <begin position="98"/>
        <end position="142"/>
    </location>
</feature>
<gene>
    <name evidence="5" type="ORF">SAMN05216362_1289</name>
</gene>
<evidence type="ECO:0000313" key="5">
    <source>
        <dbReference type="EMBL" id="SEQ80467.1"/>
    </source>
</evidence>
<dbReference type="RefSeq" id="WP_091774367.1">
    <property type="nucleotide sequence ID" value="NZ_FOES01000028.1"/>
</dbReference>
<dbReference type="GO" id="GO:0070492">
    <property type="term" value="F:oligosaccharide binding"/>
    <property type="evidence" value="ECO:0007669"/>
    <property type="project" value="TreeGrafter"/>
</dbReference>
<dbReference type="GO" id="GO:0005975">
    <property type="term" value="P:carbohydrate metabolic process"/>
    <property type="evidence" value="ECO:0007669"/>
    <property type="project" value="InterPro"/>
</dbReference>
<dbReference type="InterPro" id="IPR029070">
    <property type="entry name" value="Chitinase_insertion_sf"/>
</dbReference>